<comment type="catalytic activity">
    <reaction evidence="12 16">
        <text>L-isoleucine + 2-oxoglutarate = (S)-3-methyl-2-oxopentanoate + L-glutamate</text>
        <dbReference type="Rhea" id="RHEA:24801"/>
        <dbReference type="ChEBI" id="CHEBI:16810"/>
        <dbReference type="ChEBI" id="CHEBI:29985"/>
        <dbReference type="ChEBI" id="CHEBI:35146"/>
        <dbReference type="ChEBI" id="CHEBI:58045"/>
        <dbReference type="EC" id="2.6.1.42"/>
    </reaction>
</comment>
<name>A0ABP9GFJ1_9ACTN</name>
<evidence type="ECO:0000256" key="13">
    <source>
        <dbReference type="ARBA" id="ARBA00049229"/>
    </source>
</evidence>
<evidence type="ECO:0000256" key="10">
    <source>
        <dbReference type="ARBA" id="ARBA00023304"/>
    </source>
</evidence>
<keyword evidence="18" id="KW-1185">Reference proteome</keyword>
<evidence type="ECO:0000256" key="1">
    <source>
        <dbReference type="ARBA" id="ARBA00001933"/>
    </source>
</evidence>
<dbReference type="Proteomes" id="UP001499993">
    <property type="component" value="Unassembled WGS sequence"/>
</dbReference>
<keyword evidence="6 16" id="KW-0032">Aminotransferase</keyword>
<dbReference type="NCBIfam" id="NF009897">
    <property type="entry name" value="PRK13357.1"/>
    <property type="match status" value="1"/>
</dbReference>
<dbReference type="PANTHER" id="PTHR11825:SF44">
    <property type="entry name" value="BRANCHED-CHAIN-AMINO-ACID AMINOTRANSFERASE"/>
    <property type="match status" value="1"/>
</dbReference>
<dbReference type="InterPro" id="IPR033939">
    <property type="entry name" value="BCAT_family"/>
</dbReference>
<comment type="catalytic activity">
    <reaction evidence="11 16">
        <text>L-valine + 2-oxoglutarate = 3-methyl-2-oxobutanoate + L-glutamate</text>
        <dbReference type="Rhea" id="RHEA:24813"/>
        <dbReference type="ChEBI" id="CHEBI:11851"/>
        <dbReference type="ChEBI" id="CHEBI:16810"/>
        <dbReference type="ChEBI" id="CHEBI:29985"/>
        <dbReference type="ChEBI" id="CHEBI:57762"/>
        <dbReference type="EC" id="2.6.1.42"/>
    </reaction>
</comment>
<dbReference type="InterPro" id="IPR036038">
    <property type="entry name" value="Aminotransferase-like"/>
</dbReference>
<evidence type="ECO:0000256" key="2">
    <source>
        <dbReference type="ARBA" id="ARBA00004824"/>
    </source>
</evidence>
<protein>
    <recommendedName>
        <fullName evidence="16">Branched-chain-amino-acid aminotransferase</fullName>
        <ecNumber evidence="16">2.6.1.42</ecNumber>
    </recommendedName>
</protein>
<dbReference type="InterPro" id="IPR018300">
    <property type="entry name" value="Aminotrans_IV_CS"/>
</dbReference>
<evidence type="ECO:0000256" key="11">
    <source>
        <dbReference type="ARBA" id="ARBA00048212"/>
    </source>
</evidence>
<evidence type="ECO:0000256" key="5">
    <source>
        <dbReference type="ARBA" id="ARBA00009320"/>
    </source>
</evidence>
<evidence type="ECO:0000313" key="17">
    <source>
        <dbReference type="EMBL" id="GAA4937613.1"/>
    </source>
</evidence>
<comment type="caution">
    <text evidence="17">The sequence shown here is derived from an EMBL/GenBank/DDBJ whole genome shotgun (WGS) entry which is preliminary data.</text>
</comment>
<evidence type="ECO:0000256" key="14">
    <source>
        <dbReference type="RuleBase" id="RU004106"/>
    </source>
</evidence>
<dbReference type="Gene3D" id="3.30.470.10">
    <property type="match status" value="1"/>
</dbReference>
<dbReference type="InterPro" id="IPR043132">
    <property type="entry name" value="BCAT-like_C"/>
</dbReference>
<organism evidence="17 18">
    <name type="scientific">Streptomonospora halophila</name>
    <dbReference type="NCBI Taxonomy" id="427369"/>
    <lineage>
        <taxon>Bacteria</taxon>
        <taxon>Bacillati</taxon>
        <taxon>Actinomycetota</taxon>
        <taxon>Actinomycetes</taxon>
        <taxon>Streptosporangiales</taxon>
        <taxon>Nocardiopsidaceae</taxon>
        <taxon>Streptomonospora</taxon>
    </lineage>
</organism>
<keyword evidence="10 16" id="KW-0100">Branched-chain amino acid biosynthesis</keyword>
<evidence type="ECO:0000256" key="7">
    <source>
        <dbReference type="ARBA" id="ARBA00022605"/>
    </source>
</evidence>
<evidence type="ECO:0000256" key="15">
    <source>
        <dbReference type="RuleBase" id="RU004516"/>
    </source>
</evidence>
<comment type="cofactor">
    <cofactor evidence="1 15">
        <name>pyridoxal 5'-phosphate</name>
        <dbReference type="ChEBI" id="CHEBI:597326"/>
    </cofactor>
</comment>
<dbReference type="InterPro" id="IPR005786">
    <property type="entry name" value="B_amino_transII"/>
</dbReference>
<comment type="pathway">
    <text evidence="2">Amino-acid biosynthesis; L-isoleucine biosynthesis; L-isoleucine from 2-oxobutanoate: step 4/4.</text>
</comment>
<sequence length="401" mass="43605">MAPGASFPSHWNRRGGSAAALMYGEDLTPMNTSTTTSGLTFDVQLSAQRKTPQERAQLLDDPGFGTVFTDHMVTIDYTEGKGWYEPRLQPYGPLTLDPATAALHYAQEIFEGLKAYRHPEGEVACFRPEANAARLNRSARRMAMPELPEELFLGAIETLLRHDSEWIPTQPNSSLYLRPFMFATDVGLGVNHPSRSYRFVLIASPSGPYFSGGIKPVTVWLSEDYTRAAPGGTGEAKFAGNYASSFVAQSQAVQQGCDQVVWLDAKEHRWVEEMGGMNLFFVFGSGDEARLLTPALTGTLLPGITRDSLLTLAPELGFPTEEGAISTDEWRRAARSGELTEVFACGTAAVVTPVGHVKGTDGEFTVGDGGAGPVTMGLREELVALQYGTRPDTHGWVRTFD</sequence>
<evidence type="ECO:0000256" key="9">
    <source>
        <dbReference type="ARBA" id="ARBA00022898"/>
    </source>
</evidence>
<dbReference type="Pfam" id="PF01063">
    <property type="entry name" value="Aminotran_4"/>
    <property type="match status" value="1"/>
</dbReference>
<dbReference type="PROSITE" id="PS00770">
    <property type="entry name" value="AA_TRANSFER_CLASS_4"/>
    <property type="match status" value="1"/>
</dbReference>
<comment type="pathway">
    <text evidence="4">Amino-acid biosynthesis; L-leucine biosynthesis; L-leucine from 3-methyl-2-oxobutanoate: step 4/4.</text>
</comment>
<dbReference type="InterPro" id="IPR043131">
    <property type="entry name" value="BCAT-like_N"/>
</dbReference>
<evidence type="ECO:0000256" key="4">
    <source>
        <dbReference type="ARBA" id="ARBA00005072"/>
    </source>
</evidence>
<evidence type="ECO:0000256" key="8">
    <source>
        <dbReference type="ARBA" id="ARBA00022679"/>
    </source>
</evidence>
<evidence type="ECO:0000256" key="3">
    <source>
        <dbReference type="ARBA" id="ARBA00004931"/>
    </source>
</evidence>
<dbReference type="EC" id="2.6.1.42" evidence="16"/>
<keyword evidence="7 16" id="KW-0028">Amino-acid biosynthesis</keyword>
<accession>A0ABP9GFJ1</accession>
<evidence type="ECO:0000256" key="6">
    <source>
        <dbReference type="ARBA" id="ARBA00022576"/>
    </source>
</evidence>
<comment type="pathway">
    <text evidence="3">Amino-acid biosynthesis; L-valine biosynthesis; L-valine from pyruvate: step 4/4.</text>
</comment>
<comment type="catalytic activity">
    <reaction evidence="13 16">
        <text>L-leucine + 2-oxoglutarate = 4-methyl-2-oxopentanoate + L-glutamate</text>
        <dbReference type="Rhea" id="RHEA:18321"/>
        <dbReference type="ChEBI" id="CHEBI:16810"/>
        <dbReference type="ChEBI" id="CHEBI:17865"/>
        <dbReference type="ChEBI" id="CHEBI:29985"/>
        <dbReference type="ChEBI" id="CHEBI:57427"/>
        <dbReference type="EC" id="2.6.1.42"/>
    </reaction>
</comment>
<dbReference type="NCBIfam" id="TIGR01123">
    <property type="entry name" value="ilvE_II"/>
    <property type="match status" value="1"/>
</dbReference>
<dbReference type="CDD" id="cd01557">
    <property type="entry name" value="BCAT_beta_family"/>
    <property type="match status" value="1"/>
</dbReference>
<reference evidence="18" key="1">
    <citation type="journal article" date="2019" name="Int. J. Syst. Evol. Microbiol.">
        <title>The Global Catalogue of Microorganisms (GCM) 10K type strain sequencing project: providing services to taxonomists for standard genome sequencing and annotation.</title>
        <authorList>
            <consortium name="The Broad Institute Genomics Platform"/>
            <consortium name="The Broad Institute Genome Sequencing Center for Infectious Disease"/>
            <person name="Wu L."/>
            <person name="Ma J."/>
        </authorList>
    </citation>
    <scope>NUCLEOTIDE SEQUENCE [LARGE SCALE GENOMIC DNA]</scope>
    <source>
        <strain evidence="18">JCM 18123</strain>
    </source>
</reference>
<evidence type="ECO:0000313" key="18">
    <source>
        <dbReference type="Proteomes" id="UP001499993"/>
    </source>
</evidence>
<gene>
    <name evidence="17" type="ORF">GCM10023224_18400</name>
</gene>
<keyword evidence="9 15" id="KW-0663">Pyridoxal phosphate</keyword>
<dbReference type="SUPFAM" id="SSF56752">
    <property type="entry name" value="D-aminoacid aminotransferase-like PLP-dependent enzymes"/>
    <property type="match status" value="1"/>
</dbReference>
<dbReference type="PANTHER" id="PTHR11825">
    <property type="entry name" value="SUBGROUP IIII AMINOTRANSFERASE"/>
    <property type="match status" value="1"/>
</dbReference>
<dbReference type="GO" id="GO:0008483">
    <property type="term" value="F:transaminase activity"/>
    <property type="evidence" value="ECO:0007669"/>
    <property type="project" value="UniProtKB-KW"/>
</dbReference>
<proteinExistence type="inferred from homology"/>
<comment type="similarity">
    <text evidence="5 14">Belongs to the class-IV pyridoxal-phosphate-dependent aminotransferase family.</text>
</comment>
<evidence type="ECO:0000256" key="16">
    <source>
        <dbReference type="RuleBase" id="RU004517"/>
    </source>
</evidence>
<dbReference type="InterPro" id="IPR001544">
    <property type="entry name" value="Aminotrans_IV"/>
</dbReference>
<dbReference type="Gene3D" id="3.20.10.10">
    <property type="entry name" value="D-amino Acid Aminotransferase, subunit A, domain 2"/>
    <property type="match status" value="1"/>
</dbReference>
<dbReference type="PIRSF" id="PIRSF006468">
    <property type="entry name" value="BCAT1"/>
    <property type="match status" value="1"/>
</dbReference>
<keyword evidence="8 16" id="KW-0808">Transferase</keyword>
<dbReference type="EMBL" id="BAABIK010000008">
    <property type="protein sequence ID" value="GAA4937613.1"/>
    <property type="molecule type" value="Genomic_DNA"/>
</dbReference>
<evidence type="ECO:0000256" key="12">
    <source>
        <dbReference type="ARBA" id="ARBA00048798"/>
    </source>
</evidence>